<keyword evidence="4" id="KW-0804">Transcription</keyword>
<proteinExistence type="inferred from homology"/>
<dbReference type="EMBL" id="JACXJA010000043">
    <property type="protein sequence ID" value="MBD2865518.1"/>
    <property type="molecule type" value="Genomic_DNA"/>
</dbReference>
<dbReference type="PANTHER" id="PTHR43133">
    <property type="entry name" value="RNA POLYMERASE ECF-TYPE SIGMA FACTO"/>
    <property type="match status" value="1"/>
</dbReference>
<dbReference type="InterPro" id="IPR013249">
    <property type="entry name" value="RNA_pol_sigma70_r4_t2"/>
</dbReference>
<dbReference type="NCBIfam" id="TIGR02937">
    <property type="entry name" value="sigma70-ECF"/>
    <property type="match status" value="1"/>
</dbReference>
<feature type="domain" description="RNA polymerase sigma factor 70 region 4 type 2" evidence="6">
    <location>
        <begin position="117"/>
        <end position="167"/>
    </location>
</feature>
<evidence type="ECO:0000256" key="4">
    <source>
        <dbReference type="ARBA" id="ARBA00023163"/>
    </source>
</evidence>
<dbReference type="Pfam" id="PF04542">
    <property type="entry name" value="Sigma70_r2"/>
    <property type="match status" value="1"/>
</dbReference>
<keyword evidence="3" id="KW-0731">Sigma factor</keyword>
<sequence>MKRRLRNVELEDDVILAREGDREAFIRLIQRLEMNMYRVARAIVKRDEDCADAIQETILKAYQSVRTVREPAYFKSWLLRILINECKQILRRQKRMVLSEPDPALSASSSEYDMVDVKEAVDRLEDTLRMVVTLYYFEDLPLRQIAELLETTEGTVKSRLHRARLTLADWLCIPAVERKVGYEG</sequence>
<dbReference type="InterPro" id="IPR014284">
    <property type="entry name" value="RNA_pol_sigma-70_dom"/>
</dbReference>
<protein>
    <submittedName>
        <fullName evidence="7">Sigma-70 family RNA polymerase sigma factor</fullName>
    </submittedName>
</protein>
<dbReference type="SUPFAM" id="SSF88659">
    <property type="entry name" value="Sigma3 and sigma4 domains of RNA polymerase sigma factors"/>
    <property type="match status" value="1"/>
</dbReference>
<evidence type="ECO:0000256" key="2">
    <source>
        <dbReference type="ARBA" id="ARBA00023015"/>
    </source>
</evidence>
<evidence type="ECO:0000259" key="6">
    <source>
        <dbReference type="Pfam" id="PF08281"/>
    </source>
</evidence>
<dbReference type="Gene3D" id="1.10.1740.10">
    <property type="match status" value="1"/>
</dbReference>
<evidence type="ECO:0000259" key="5">
    <source>
        <dbReference type="Pfam" id="PF04542"/>
    </source>
</evidence>
<dbReference type="GO" id="GO:0016987">
    <property type="term" value="F:sigma factor activity"/>
    <property type="evidence" value="ECO:0007669"/>
    <property type="project" value="UniProtKB-KW"/>
</dbReference>
<evidence type="ECO:0000256" key="3">
    <source>
        <dbReference type="ARBA" id="ARBA00023082"/>
    </source>
</evidence>
<gene>
    <name evidence="7" type="ORF">IDH45_26400</name>
</gene>
<dbReference type="GO" id="GO:0006352">
    <property type="term" value="P:DNA-templated transcription initiation"/>
    <property type="evidence" value="ECO:0007669"/>
    <property type="project" value="InterPro"/>
</dbReference>
<dbReference type="Proteomes" id="UP000639396">
    <property type="component" value="Unassembled WGS sequence"/>
</dbReference>
<dbReference type="InterPro" id="IPR039425">
    <property type="entry name" value="RNA_pol_sigma-70-like"/>
</dbReference>
<organism evidence="7 8">
    <name type="scientific">Paenibacillus oceani</name>
    <dbReference type="NCBI Taxonomy" id="2772510"/>
    <lineage>
        <taxon>Bacteria</taxon>
        <taxon>Bacillati</taxon>
        <taxon>Bacillota</taxon>
        <taxon>Bacilli</taxon>
        <taxon>Bacillales</taxon>
        <taxon>Paenibacillaceae</taxon>
        <taxon>Paenibacillus</taxon>
    </lineage>
</organism>
<comment type="caution">
    <text evidence="7">The sequence shown here is derived from an EMBL/GenBank/DDBJ whole genome shotgun (WGS) entry which is preliminary data.</text>
</comment>
<dbReference type="InterPro" id="IPR013325">
    <property type="entry name" value="RNA_pol_sigma_r2"/>
</dbReference>
<evidence type="ECO:0000313" key="7">
    <source>
        <dbReference type="EMBL" id="MBD2865518.1"/>
    </source>
</evidence>
<dbReference type="InterPro" id="IPR036388">
    <property type="entry name" value="WH-like_DNA-bd_sf"/>
</dbReference>
<feature type="domain" description="RNA polymerase sigma-70 region 2" evidence="5">
    <location>
        <begin position="28"/>
        <end position="95"/>
    </location>
</feature>
<dbReference type="CDD" id="cd06171">
    <property type="entry name" value="Sigma70_r4"/>
    <property type="match status" value="1"/>
</dbReference>
<evidence type="ECO:0000313" key="8">
    <source>
        <dbReference type="Proteomes" id="UP000639396"/>
    </source>
</evidence>
<dbReference type="PANTHER" id="PTHR43133:SF51">
    <property type="entry name" value="RNA POLYMERASE SIGMA FACTOR"/>
    <property type="match status" value="1"/>
</dbReference>
<keyword evidence="2" id="KW-0805">Transcription regulation</keyword>
<keyword evidence="8" id="KW-1185">Reference proteome</keyword>
<dbReference type="SUPFAM" id="SSF88946">
    <property type="entry name" value="Sigma2 domain of RNA polymerase sigma factors"/>
    <property type="match status" value="1"/>
</dbReference>
<evidence type="ECO:0000256" key="1">
    <source>
        <dbReference type="ARBA" id="ARBA00010641"/>
    </source>
</evidence>
<dbReference type="InterPro" id="IPR013324">
    <property type="entry name" value="RNA_pol_sigma_r3/r4-like"/>
</dbReference>
<dbReference type="GO" id="GO:0003677">
    <property type="term" value="F:DNA binding"/>
    <property type="evidence" value="ECO:0007669"/>
    <property type="project" value="InterPro"/>
</dbReference>
<dbReference type="Gene3D" id="1.10.10.10">
    <property type="entry name" value="Winged helix-like DNA-binding domain superfamily/Winged helix DNA-binding domain"/>
    <property type="match status" value="1"/>
</dbReference>
<reference evidence="7" key="1">
    <citation type="submission" date="2020-09" db="EMBL/GenBank/DDBJ databases">
        <title>A novel bacterium of genus Paenibacillus, isolated from South China Sea.</title>
        <authorList>
            <person name="Huang H."/>
            <person name="Mo K."/>
            <person name="Hu Y."/>
        </authorList>
    </citation>
    <scope>NUCLEOTIDE SEQUENCE</scope>
    <source>
        <strain evidence="7">IB182363</strain>
    </source>
</reference>
<dbReference type="Pfam" id="PF08281">
    <property type="entry name" value="Sigma70_r4_2"/>
    <property type="match status" value="1"/>
</dbReference>
<name>A0A927H2M6_9BACL</name>
<dbReference type="AlphaFoldDB" id="A0A927H2M6"/>
<accession>A0A927H2M6</accession>
<comment type="similarity">
    <text evidence="1">Belongs to the sigma-70 factor family. ECF subfamily.</text>
</comment>
<dbReference type="InterPro" id="IPR007627">
    <property type="entry name" value="RNA_pol_sigma70_r2"/>
</dbReference>